<dbReference type="AlphaFoldDB" id="A0A1M7BGC0"/>
<reference evidence="3" key="1">
    <citation type="submission" date="2016-11" db="EMBL/GenBank/DDBJ databases">
        <authorList>
            <person name="Varghese N."/>
            <person name="Submissions S."/>
        </authorList>
    </citation>
    <scope>NUCLEOTIDE SEQUENCE [LARGE SCALE GENOMIC DNA]</scope>
    <source>
        <strain evidence="3">DSM 16219</strain>
    </source>
</reference>
<dbReference type="OrthoDB" id="9943601at2"/>
<name>A0A1M7BGC0_9BACT</name>
<keyword evidence="1" id="KW-0472">Membrane</keyword>
<evidence type="ECO:0000256" key="1">
    <source>
        <dbReference type="SAM" id="Phobius"/>
    </source>
</evidence>
<accession>A0A1M7BGC0</accession>
<dbReference type="Proteomes" id="UP000183994">
    <property type="component" value="Unassembled WGS sequence"/>
</dbReference>
<evidence type="ECO:0000313" key="3">
    <source>
        <dbReference type="Proteomes" id="UP000183994"/>
    </source>
</evidence>
<keyword evidence="1" id="KW-0812">Transmembrane</keyword>
<protein>
    <submittedName>
        <fullName evidence="2">Uncharacterized protein</fullName>
    </submittedName>
</protein>
<organism evidence="2 3">
    <name type="scientific">Desulfatibacillum alkenivorans DSM 16219</name>
    <dbReference type="NCBI Taxonomy" id="1121393"/>
    <lineage>
        <taxon>Bacteria</taxon>
        <taxon>Pseudomonadati</taxon>
        <taxon>Thermodesulfobacteriota</taxon>
        <taxon>Desulfobacteria</taxon>
        <taxon>Desulfobacterales</taxon>
        <taxon>Desulfatibacillaceae</taxon>
        <taxon>Desulfatibacillum</taxon>
    </lineage>
</organism>
<keyword evidence="1" id="KW-1133">Transmembrane helix</keyword>
<keyword evidence="3" id="KW-1185">Reference proteome</keyword>
<feature type="transmembrane region" description="Helical" evidence="1">
    <location>
        <begin position="7"/>
        <end position="26"/>
    </location>
</feature>
<evidence type="ECO:0000313" key="2">
    <source>
        <dbReference type="EMBL" id="SHL54078.1"/>
    </source>
</evidence>
<sequence length="262" mass="30022">MNVLRKNVVVYILFLLPVIVFTLIFMKSNICENKLTCYSFTKKDGKGFLIDLLQRNNIIKKIPDAHDKILTGEIQCFSAFSPPDKHILSVYLEYPVSTVGDRGYSFVFNEEAECLLWSQDSLISFNGNLLDFTGDGKPEKIFRYKEKGSEPHPHDIWDRIIVYSLSSAGESKILLDVKYYYYTKDGFAGHVSISAGVNETDEMAFLSFQSFEDSNVFANFKWSRKKEKFELYGSLFGGMEILYPETLGDVRYKVTNCRSGIE</sequence>
<dbReference type="RefSeq" id="WP_073479241.1">
    <property type="nucleotide sequence ID" value="NZ_FQZU01000098.1"/>
</dbReference>
<gene>
    <name evidence="2" type="ORF">SAMN02745216_05311</name>
</gene>
<dbReference type="EMBL" id="FQZU01000098">
    <property type="protein sequence ID" value="SHL54078.1"/>
    <property type="molecule type" value="Genomic_DNA"/>
</dbReference>
<proteinExistence type="predicted"/>